<dbReference type="InterPro" id="IPR000626">
    <property type="entry name" value="Ubiquitin-like_dom"/>
</dbReference>
<keyword evidence="1" id="KW-1133">Transmembrane helix</keyword>
<dbReference type="PANTHER" id="PTHR13527:SF0">
    <property type="entry name" value="SAYSVFN DOMAIN-CONTAINING PROTEIN 1"/>
    <property type="match status" value="1"/>
</dbReference>
<proteinExistence type="predicted"/>
<name>A0A7S0LJ73_9EUKA</name>
<reference evidence="3" key="1">
    <citation type="submission" date="2021-01" db="EMBL/GenBank/DDBJ databases">
        <authorList>
            <person name="Corre E."/>
            <person name="Pelletier E."/>
            <person name="Niang G."/>
            <person name="Scheremetjew M."/>
            <person name="Finn R."/>
            <person name="Kale V."/>
            <person name="Holt S."/>
            <person name="Cochrane G."/>
            <person name="Meng A."/>
            <person name="Brown T."/>
            <person name="Cohen L."/>
        </authorList>
    </citation>
    <scope>NUCLEOTIDE SEQUENCE</scope>
    <source>
        <strain evidence="3">PLY182g</strain>
    </source>
</reference>
<dbReference type="EMBL" id="HBEY01036944">
    <property type="protein sequence ID" value="CAD8614212.1"/>
    <property type="molecule type" value="Transcribed_RNA"/>
</dbReference>
<dbReference type="InterPro" id="IPR029071">
    <property type="entry name" value="Ubiquitin-like_domsf"/>
</dbReference>
<protein>
    <recommendedName>
        <fullName evidence="2">Ubiquitin-like domain-containing protein</fullName>
    </recommendedName>
</protein>
<dbReference type="AlphaFoldDB" id="A0A7S0LJ73"/>
<keyword evidence="1" id="KW-0812">Transmembrane</keyword>
<dbReference type="SUPFAM" id="SSF54236">
    <property type="entry name" value="Ubiquitin-like"/>
    <property type="match status" value="1"/>
</dbReference>
<evidence type="ECO:0000313" key="3">
    <source>
        <dbReference type="EMBL" id="CAD8614212.1"/>
    </source>
</evidence>
<accession>A0A7S0LJ73</accession>
<evidence type="ECO:0000259" key="2">
    <source>
        <dbReference type="PROSITE" id="PS50053"/>
    </source>
</evidence>
<sequence>MSKEVARHDESVVTICVSFLDGEQYSIALRRSERIEKLRRAVARALMLRPNNLKLHCGGHILSDERTIGSLPGTVIMAWTRRYTAHRSEEKLIEAEEQREHSKRQRERKDSWEVLVHDMLECMRAMIVALWKTCSPATMRGWLKTIVWIVLLVSARYVQFGMPFLIASAMVLMFQNLGTRRAGEASAYTVFNNFRALPGQLQLEDLQREILQLPPRI</sequence>
<organism evidence="3">
    <name type="scientific">Coccolithus braarudii</name>
    <dbReference type="NCBI Taxonomy" id="221442"/>
    <lineage>
        <taxon>Eukaryota</taxon>
        <taxon>Haptista</taxon>
        <taxon>Haptophyta</taxon>
        <taxon>Prymnesiophyceae</taxon>
        <taxon>Coccolithales</taxon>
        <taxon>Coccolithaceae</taxon>
        <taxon>Coccolithus</taxon>
    </lineage>
</organism>
<feature type="domain" description="Ubiquitin-like" evidence="2">
    <location>
        <begin position="13"/>
        <end position="71"/>
    </location>
</feature>
<dbReference type="PANTHER" id="PTHR13527">
    <property type="entry name" value="SAYSVFN DOMAIN-CONTAINING PROTEIN 1"/>
    <property type="match status" value="1"/>
</dbReference>
<dbReference type="Pfam" id="PF10260">
    <property type="entry name" value="SAYSvFN"/>
    <property type="match status" value="1"/>
</dbReference>
<feature type="transmembrane region" description="Helical" evidence="1">
    <location>
        <begin position="146"/>
        <end position="174"/>
    </location>
</feature>
<dbReference type="InterPro" id="IPR019387">
    <property type="entry name" value="SAYSvFN_dom"/>
</dbReference>
<dbReference type="Pfam" id="PF00240">
    <property type="entry name" value="ubiquitin"/>
    <property type="match status" value="1"/>
</dbReference>
<keyword evidence="1" id="KW-0472">Membrane</keyword>
<dbReference type="InterPro" id="IPR039159">
    <property type="entry name" value="SAYSD1"/>
</dbReference>
<dbReference type="PROSITE" id="PS50053">
    <property type="entry name" value="UBIQUITIN_2"/>
    <property type="match status" value="1"/>
</dbReference>
<evidence type="ECO:0000256" key="1">
    <source>
        <dbReference type="SAM" id="Phobius"/>
    </source>
</evidence>
<gene>
    <name evidence="3" type="ORF">CPEL01642_LOCUS17593</name>
</gene>
<dbReference type="Gene3D" id="3.10.20.90">
    <property type="entry name" value="Phosphatidylinositol 3-kinase Catalytic Subunit, Chain A, domain 1"/>
    <property type="match status" value="1"/>
</dbReference>